<organism evidence="3 4">
    <name type="scientific">Achromobacter seleniivolatilans</name>
    <dbReference type="NCBI Taxonomy" id="3047478"/>
    <lineage>
        <taxon>Bacteria</taxon>
        <taxon>Pseudomonadati</taxon>
        <taxon>Pseudomonadota</taxon>
        <taxon>Betaproteobacteria</taxon>
        <taxon>Burkholderiales</taxon>
        <taxon>Alcaligenaceae</taxon>
        <taxon>Achromobacter</taxon>
    </lineage>
</organism>
<dbReference type="Proteomes" id="UP001234798">
    <property type="component" value="Chromosome"/>
</dbReference>
<protein>
    <recommendedName>
        <fullName evidence="5">Secreted protein</fullName>
    </recommendedName>
</protein>
<feature type="compositionally biased region" description="Polar residues" evidence="1">
    <location>
        <begin position="238"/>
        <end position="250"/>
    </location>
</feature>
<evidence type="ECO:0000256" key="1">
    <source>
        <dbReference type="SAM" id="MobiDB-lite"/>
    </source>
</evidence>
<name>A0ABY9M5G9_9BURK</name>
<dbReference type="RefSeq" id="WP_306946904.1">
    <property type="nucleotide sequence ID" value="NZ_CP132976.1"/>
</dbReference>
<evidence type="ECO:0008006" key="5">
    <source>
        <dbReference type="Google" id="ProtNLM"/>
    </source>
</evidence>
<gene>
    <name evidence="3" type="ORF">RAS12_07690</name>
</gene>
<feature type="region of interest" description="Disordered" evidence="1">
    <location>
        <begin position="231"/>
        <end position="250"/>
    </location>
</feature>
<evidence type="ECO:0000313" key="3">
    <source>
        <dbReference type="EMBL" id="WMD22252.1"/>
    </source>
</evidence>
<keyword evidence="4" id="KW-1185">Reference proteome</keyword>
<feature type="chain" id="PRO_5046448560" description="Secreted protein" evidence="2">
    <location>
        <begin position="19"/>
        <end position="250"/>
    </location>
</feature>
<keyword evidence="2" id="KW-0732">Signal</keyword>
<evidence type="ECO:0000313" key="4">
    <source>
        <dbReference type="Proteomes" id="UP001234798"/>
    </source>
</evidence>
<proteinExistence type="predicted"/>
<dbReference type="EMBL" id="CP132976">
    <property type="protein sequence ID" value="WMD22252.1"/>
    <property type="molecule type" value="Genomic_DNA"/>
</dbReference>
<accession>A0ABY9M5G9</accession>
<evidence type="ECO:0000256" key="2">
    <source>
        <dbReference type="SAM" id="SignalP"/>
    </source>
</evidence>
<feature type="signal peptide" evidence="2">
    <location>
        <begin position="1"/>
        <end position="18"/>
    </location>
</feature>
<reference evidence="3 4" key="1">
    <citation type="submission" date="2023-08" db="EMBL/GenBank/DDBJ databases">
        <title>Achromobacter seleniivolatilans sp. nov., isolated from seleniferous soil.</title>
        <authorList>
            <person name="Zhang S."/>
            <person name="Li K."/>
            <person name="Peng J."/>
            <person name="Zhao Q."/>
            <person name="Wang H."/>
            <person name="Guo Y."/>
        </authorList>
    </citation>
    <scope>NUCLEOTIDE SEQUENCE [LARGE SCALE GENOMIC DNA]</scope>
    <source>
        <strain evidence="3 4">R39</strain>
    </source>
</reference>
<sequence>MKTICALLCALFPALAHAAYTPSATETAVLTAILNDELSAFSEGGDTVIGAMLGLSLAPAQGVAATYANGPTAAFPATLQRPMLVSGGIASIQNSSGKKRIATFTVTGSVPVRAELPKDFAASKSLALVCGRMDLIAGTPTFSACEDSTVVGKQAVAKLKAQFASFYQGQPTEARVSQLAINVSLAASLLTAGHGCPGDIARCTQSIQATHESNQSKQALSDTVRRFQEAGLDLSPYAASNQRSQTAEKK</sequence>